<accession>K8EY03</accession>
<evidence type="ECO:0000256" key="2">
    <source>
        <dbReference type="SAM" id="MobiDB-lite"/>
    </source>
</evidence>
<dbReference type="OrthoDB" id="10263094at2759"/>
<gene>
    <name evidence="4" type="ORF">Bathy06g01330</name>
</gene>
<evidence type="ECO:0000313" key="5">
    <source>
        <dbReference type="Proteomes" id="UP000198341"/>
    </source>
</evidence>
<evidence type="ECO:0000256" key="1">
    <source>
        <dbReference type="ARBA" id="ARBA00022801"/>
    </source>
</evidence>
<feature type="region of interest" description="Disordered" evidence="2">
    <location>
        <begin position="236"/>
        <end position="259"/>
    </location>
</feature>
<keyword evidence="5" id="KW-1185">Reference proteome</keyword>
<dbReference type="GeneID" id="19015113"/>
<feature type="chain" id="PRO_5003919745" description="Palmitoyl-protein thioesterase 1" evidence="3">
    <location>
        <begin position="23"/>
        <end position="394"/>
    </location>
</feature>
<evidence type="ECO:0000313" key="4">
    <source>
        <dbReference type="EMBL" id="CCO17355.1"/>
    </source>
</evidence>
<dbReference type="GO" id="GO:0016790">
    <property type="term" value="F:thiolester hydrolase activity"/>
    <property type="evidence" value="ECO:0007669"/>
    <property type="project" value="TreeGrafter"/>
</dbReference>
<feature type="signal peptide" evidence="3">
    <location>
        <begin position="1"/>
        <end position="22"/>
    </location>
</feature>
<dbReference type="PANTHER" id="PTHR11247:SF8">
    <property type="entry name" value="PALMITOYL-PROTEIN THIOESTERASE 1"/>
    <property type="match status" value="1"/>
</dbReference>
<protein>
    <recommendedName>
        <fullName evidence="6">Palmitoyl-protein thioesterase 1</fullName>
    </recommendedName>
</protein>
<dbReference type="EMBL" id="FO082273">
    <property type="protein sequence ID" value="CCO17355.1"/>
    <property type="molecule type" value="Genomic_DNA"/>
</dbReference>
<dbReference type="Proteomes" id="UP000198341">
    <property type="component" value="Chromosome 6"/>
</dbReference>
<name>K8EY03_9CHLO</name>
<proteinExistence type="predicted"/>
<evidence type="ECO:0000256" key="3">
    <source>
        <dbReference type="SAM" id="SignalP"/>
    </source>
</evidence>
<dbReference type="STRING" id="41875.K8EY03"/>
<organism evidence="4 5">
    <name type="scientific">Bathycoccus prasinos</name>
    <dbReference type="NCBI Taxonomy" id="41875"/>
    <lineage>
        <taxon>Eukaryota</taxon>
        <taxon>Viridiplantae</taxon>
        <taxon>Chlorophyta</taxon>
        <taxon>Mamiellophyceae</taxon>
        <taxon>Mamiellales</taxon>
        <taxon>Bathycoccaceae</taxon>
        <taxon>Bathycoccus</taxon>
    </lineage>
</organism>
<evidence type="ECO:0008006" key="6">
    <source>
        <dbReference type="Google" id="ProtNLM"/>
    </source>
</evidence>
<dbReference type="Pfam" id="PF02089">
    <property type="entry name" value="Palm_thioest"/>
    <property type="match status" value="1"/>
</dbReference>
<dbReference type="RefSeq" id="XP_007512755.1">
    <property type="nucleotide sequence ID" value="XM_007512693.1"/>
</dbReference>
<dbReference type="PANTHER" id="PTHR11247">
    <property type="entry name" value="PALMITOYL-PROTEIN THIOESTERASE/DOLICHYLDIPHOSPHATASE 1"/>
    <property type="match status" value="1"/>
</dbReference>
<feature type="region of interest" description="Disordered" evidence="2">
    <location>
        <begin position="367"/>
        <end position="394"/>
    </location>
</feature>
<dbReference type="eggNOG" id="KOG2541">
    <property type="taxonomic scope" value="Eukaryota"/>
</dbReference>
<dbReference type="SUPFAM" id="SSF53474">
    <property type="entry name" value="alpha/beta-Hydrolases"/>
    <property type="match status" value="1"/>
</dbReference>
<dbReference type="KEGG" id="bpg:Bathy06g01330"/>
<dbReference type="Gene3D" id="3.40.50.1820">
    <property type="entry name" value="alpha/beta hydrolase"/>
    <property type="match status" value="1"/>
</dbReference>
<keyword evidence="3" id="KW-0732">Signal</keyword>
<reference evidence="4 5" key="1">
    <citation type="submission" date="2011-10" db="EMBL/GenBank/DDBJ databases">
        <authorList>
            <person name="Genoscope - CEA"/>
        </authorList>
    </citation>
    <scope>NUCLEOTIDE SEQUENCE [LARGE SCALE GENOMIC DNA]</scope>
    <source>
        <strain evidence="4 5">RCC 1105</strain>
    </source>
</reference>
<sequence length="394" mass="45170">MRICRPALLGCLLCLLPLCSRGQQREEKQKHILIVLTHGMGDTCCDPLSLGKIERVIERRLSDADDALKTKVISIKFGRNSMRDFISGFIGDAFSLVKDFGCAQLRNAKEEMMMMHRDFESTEKKNDDKVETILLGFSQGGVFARAMVETCEDEVNALITFGAPHSGVWKFPGCDKTMANALSRKWCEYSRKVASKAAYSEMLKSKSVQASYFRDVSDAKRFEQYVRSGSLLSVINGEDDGSDDEEKRGEERKRKTGQRRREKMCNLDVFAMFSFEKDEVVVPRDSAVFSDAPSVPFEYTEEKSSELLNVRETKFYLNEEDGLCLRELDEKNRMKIDVVPDAHHMQFSLEWFTENVIDKYIVAAPEKREEEVKEEEEEEDKKEGVIHSINRFSK</sequence>
<dbReference type="InterPro" id="IPR029058">
    <property type="entry name" value="AB_hydrolase_fold"/>
</dbReference>
<dbReference type="AlphaFoldDB" id="K8EY03"/>
<keyword evidence="1" id="KW-0378">Hydrolase</keyword>